<sequence>MPIPGFMAGGVALDEHAMLDSSYLAKLSLSPQNGALLRVVAGVINFSLYRLVSY</sequence>
<comment type="caution">
    <text evidence="1">The sequence shown here is derived from an EMBL/GenBank/DDBJ whole genome shotgun (WGS) entry which is preliminary data.</text>
</comment>
<reference evidence="1 2" key="1">
    <citation type="submission" date="2019-03" db="EMBL/GenBank/DDBJ databases">
        <title>Genomic Encyclopedia of Type Strains, Phase IV (KMG-IV): sequencing the most valuable type-strain genomes for metagenomic binning, comparative biology and taxonomic classification.</title>
        <authorList>
            <person name="Goeker M."/>
        </authorList>
    </citation>
    <scope>NUCLEOTIDE SEQUENCE [LARGE SCALE GENOMIC DNA]</scope>
    <source>
        <strain evidence="1 2">DSM 5604</strain>
    </source>
</reference>
<accession>A0A4V3DFL9</accession>
<protein>
    <submittedName>
        <fullName evidence="1">Uncharacterized protein</fullName>
    </submittedName>
</protein>
<dbReference type="EMBL" id="SNZA01000007">
    <property type="protein sequence ID" value="TDR05890.1"/>
    <property type="molecule type" value="Genomic_DNA"/>
</dbReference>
<dbReference type="AlphaFoldDB" id="A0A4V3DFL9"/>
<evidence type="ECO:0000313" key="2">
    <source>
        <dbReference type="Proteomes" id="UP000295729"/>
    </source>
</evidence>
<name>A0A4V3DFL9_9GAMM</name>
<dbReference type="Proteomes" id="UP000295729">
    <property type="component" value="Unassembled WGS sequence"/>
</dbReference>
<evidence type="ECO:0000313" key="1">
    <source>
        <dbReference type="EMBL" id="TDR05890.1"/>
    </source>
</evidence>
<gene>
    <name evidence="1" type="ORF">C8D85_3411</name>
</gene>
<proteinExistence type="predicted"/>
<keyword evidence="2" id="KW-1185">Reference proteome</keyword>
<organism evidence="1 2">
    <name type="scientific">Marinomonas communis</name>
    <dbReference type="NCBI Taxonomy" id="28254"/>
    <lineage>
        <taxon>Bacteria</taxon>
        <taxon>Pseudomonadati</taxon>
        <taxon>Pseudomonadota</taxon>
        <taxon>Gammaproteobacteria</taxon>
        <taxon>Oceanospirillales</taxon>
        <taxon>Oceanospirillaceae</taxon>
        <taxon>Marinomonas</taxon>
    </lineage>
</organism>